<evidence type="ECO:0000313" key="2">
    <source>
        <dbReference type="Proteomes" id="UP000586827"/>
    </source>
</evidence>
<organism evidence="1 2">
    <name type="scientific">Nocardia uniformis</name>
    <dbReference type="NCBI Taxonomy" id="53432"/>
    <lineage>
        <taxon>Bacteria</taxon>
        <taxon>Bacillati</taxon>
        <taxon>Actinomycetota</taxon>
        <taxon>Actinomycetes</taxon>
        <taxon>Mycobacteriales</taxon>
        <taxon>Nocardiaceae</taxon>
        <taxon>Nocardia</taxon>
    </lineage>
</organism>
<comment type="caution">
    <text evidence="1">The sequence shown here is derived from an EMBL/GenBank/DDBJ whole genome shotgun (WGS) entry which is preliminary data.</text>
</comment>
<accession>A0A849C7C1</accession>
<dbReference type="AlphaFoldDB" id="A0A849C7C1"/>
<sequence>MSYEYVVLPEGVVAAAGDVPSYVRAQQGIPVTANMLFVVHVLRMWNDELPVIHRHAVLHIEAAGNAVRVTPADSFDRRRTRSMAVDSAAAVIRRVLETATRGLGYEIYDAERQLLWVP</sequence>
<name>A0A849C7C1_9NOCA</name>
<evidence type="ECO:0000313" key="1">
    <source>
        <dbReference type="EMBL" id="NNH72300.1"/>
    </source>
</evidence>
<dbReference type="EMBL" id="JABELX010000007">
    <property type="protein sequence ID" value="NNH72300.1"/>
    <property type="molecule type" value="Genomic_DNA"/>
</dbReference>
<dbReference type="Proteomes" id="UP000586827">
    <property type="component" value="Unassembled WGS sequence"/>
</dbReference>
<protein>
    <submittedName>
        <fullName evidence="1">Uncharacterized protein</fullName>
    </submittedName>
</protein>
<gene>
    <name evidence="1" type="ORF">HLB23_20970</name>
</gene>
<proteinExistence type="predicted"/>
<reference evidence="1 2" key="1">
    <citation type="submission" date="2020-05" db="EMBL/GenBank/DDBJ databases">
        <title>MicrobeNet Type strains.</title>
        <authorList>
            <person name="Nicholson A.C."/>
        </authorList>
    </citation>
    <scope>NUCLEOTIDE SEQUENCE [LARGE SCALE GENOMIC DNA]</scope>
    <source>
        <strain evidence="1 2">JCM 3224</strain>
    </source>
</reference>
<dbReference type="RefSeq" id="WP_067518972.1">
    <property type="nucleotide sequence ID" value="NZ_JABELX010000007.1"/>
</dbReference>
<keyword evidence="2" id="KW-1185">Reference proteome</keyword>